<keyword evidence="7 17" id="KW-0863">Zinc-finger</keyword>
<keyword evidence="10 18" id="KW-0223">Dioxygenase</keyword>
<evidence type="ECO:0000259" key="20">
    <source>
        <dbReference type="PROSITE" id="PS51058"/>
    </source>
</evidence>
<keyword evidence="8 18" id="KW-0862">Zinc</keyword>
<evidence type="ECO:0000256" key="14">
    <source>
        <dbReference type="ARBA" id="ARBA00023242"/>
    </source>
</evidence>
<evidence type="ECO:0000256" key="5">
    <source>
        <dbReference type="ARBA" id="ARBA00022473"/>
    </source>
</evidence>
<dbReference type="GO" id="GO:0045944">
    <property type="term" value="P:positive regulation of transcription by RNA polymerase II"/>
    <property type="evidence" value="ECO:0007669"/>
    <property type="project" value="TreeGrafter"/>
</dbReference>
<dbReference type="RefSeq" id="XP_023668130.1">
    <property type="nucleotide sequence ID" value="XM_023812362.2"/>
</dbReference>
<keyword evidence="4" id="KW-0158">Chromosome</keyword>
<feature type="region of interest" description="Disordered" evidence="19">
    <location>
        <begin position="1603"/>
        <end position="1625"/>
    </location>
</feature>
<dbReference type="PANTHER" id="PTHR23358">
    <property type="entry name" value="METHYLCYTOSINE DIOXYGENASE TET"/>
    <property type="match status" value="1"/>
</dbReference>
<reference evidence="21" key="1">
    <citation type="submission" date="2025-05" db="UniProtKB">
        <authorList>
            <consortium name="Ensembl"/>
        </authorList>
    </citation>
    <scope>IDENTIFICATION</scope>
</reference>
<dbReference type="InterPro" id="IPR002857">
    <property type="entry name" value="Znf_CXXC"/>
</dbReference>
<evidence type="ECO:0000256" key="1">
    <source>
        <dbReference type="ARBA" id="ARBA00004123"/>
    </source>
</evidence>
<dbReference type="GeneTree" id="ENSGT00940000157631"/>
<feature type="compositionally biased region" description="Polar residues" evidence="19">
    <location>
        <begin position="1678"/>
        <end position="1689"/>
    </location>
</feature>
<dbReference type="Proteomes" id="UP000261540">
    <property type="component" value="Unplaced"/>
</dbReference>
<sequence length="2038" mass="219562">MHKPGGSLGTPQPDIYDFSLEDEDPKIFLGAGAAGRASPLGEYIWAEHQQGGLFSLQPPCPEGPPEPGATPKKKRKRCGACEPCLRKENCGNCSSCFNRKVGHQICKLRKCEQLKKKTGASEVGFEDNRKAGFGTSYLTAETVSGLASVDGPRRRGQMEAGSHDHLQEGLLSLGLTNGESRRCVEEEAGGLGAGAAGEGQKRAACELLGQIWGPGQDKTDHFQQEQLQMPCWGDGEVRGAAEERDMENARSLVALAASMGTSSPCSHPEQQVHTAQLYEKFKQEMGGQAVETQPSGMAAGRDRGPPEDLSTLQIALSQARHGNKPPNCNCEGPDCPDYMEWLEKKIQMVVDDQEKKQYGASGVLHQSQQEQAAHLALQLNRATPPVTSSTPSHTSLNSPMPCSLAPIPCSPSVLSIAKEKNISLQTAIAIEALTQLSATVPQPMVPPADASSTNHHQVPHHLPPHSQHSTHLVLSSTSPRPQSVPPGIHPQLDSFSWEHRRQVQTEDPKTNMLVTSMPGPALHSSPHPHAVSPFPGPTSTPGGPLPPQWQTGPRKPHMTLIAESQPRFTPPPRNGGDPMSELKQLLGDTSGKYANPAFRSPAPQHLLHHGPPGLGGLQIKQEMDSGEYPGSNCAAMERYGAVANGRPLSPGSATVRHLTQASLQQYLHHKRNLFSSTSAATHHPPFPGCQDLRKWWPNEGSVPIKQEPKEPKKKKSYSSPSLKQPLAAGLLPQLGPTLPKPKQIVIKKPKQKASQPTFLPQAQISFQKPPPSRHENILPLPAMANLVPALLATEPGPLPAQTPAHPQESVLNSALAEPAHQGDAESGPTLLASSAASLPQGDQAVSGPPVSGDSNLIPGTTSLPSTPQPAPSLSQLGALNPKLEELIRQFEAEFEDAPLPGTQSQTPEPNPAQPNSNSGQAVPPAPASSDLPAQPAVPAGGPLAATGVPLPEGETMDIGGIEENGSAVQAEPPQTSAGNGMEQQCNGDASQGVCPSSQAPASAPDPLLQLQQQQHRVLEDPFTVPFSPLPKRMKIESSGDITVLSTTTCLSTASNDTETPTKLIPPSSPSLRGFLESPLRYLDTPTKSLLDTPAKDAQAEFPLCDCVEQFHEKDDGPYYNHLGAGPTVASIRELMENRFGEKGEAIRIEKVVYTGKEGKSSQGCPIAKWVIRRSCEAEKVLCLVKQRVGHHCENAVIIVVILIWEGVPRALGDHLYREVTETLTKFGNPTSRRCGLNEDRTCACQGKDLETCGASFSFGCSWSMYFNGCKYARSKTPRKFRLQGDHPKEEENLRDNFQELATKVAPLYKQMAPKAYSNQCALEKTAPDCRLGLKEGRPFSGVTACMDFCAHAHKDQHNLYNGCTVVCTLTKEDNRMVGQIPDDEQLHVLPLYKVSPTDEFGSEENQRKKMQNGAIQVLNNFRREVRKLPEPAKSCRQRRLEAKKAASEKKKGQKQLGETPEKTIKMEMHHSGPARPQQANKAIPKQEVKPTIKTEAMGQFNGVLEGYPSLGNRQPAKAYSINNVYPHPGYYASGHASNGPRPPPPSPGAVNGFHSNPALHYGYYGYTSNALFPHQLLAYEGRNGAWPKAAAVAASFDKKPDVQSLQASLGHSYPDHPEEQPSDAARCGYPAEFAKSLPLPARPLSAPSEVRNRSTPIIKQEPADIPLYPDCAAKGSSRSCSVNFTSSPQPEAWPGHKPNGSLTPGASLETFAPPEKQQVHQHPATHHQQPQQHQQQWAPYPSAATPLASPAPSLSPSIRATPSPSSHHWDGQQVRSWSAGLAGYGLGPKQSGTTGAFPEKLWSKVGESRSSTPLGLQEKAWKSCGGSAAGSTPSLAPEGRLFPDAFQQADTQAFCEPAGPECVAKSQSEREQEEEEVWSDSEHNFLDPNIGGVAVAPAHGSILIECARRELHATTPLKKPDRSHPTRISLVFYQHKNLNQPCHGLALWEAKMKLLAERALQRQQEAALLGLSQNDIKAYGKKRKWGAAGAGVSPGPTQGKDRREGVSIRQASTQQTASVVTVSPYAFTQLTGPYSHWA</sequence>
<comment type="catalytic activity">
    <reaction evidence="15 18">
        <text>a 5-formyl-2'-deoxycytidine in DNA + 2-oxoglutarate + O2 = a 5-carboxyl-2'-deoxycytidine in DNA + succinate + CO2 + H(+)</text>
        <dbReference type="Rhea" id="RHEA:53832"/>
        <dbReference type="Rhea" id="RHEA-COMP:13656"/>
        <dbReference type="Rhea" id="RHEA-COMP:13657"/>
        <dbReference type="ChEBI" id="CHEBI:15378"/>
        <dbReference type="ChEBI" id="CHEBI:15379"/>
        <dbReference type="ChEBI" id="CHEBI:16526"/>
        <dbReference type="ChEBI" id="CHEBI:16810"/>
        <dbReference type="ChEBI" id="CHEBI:30031"/>
        <dbReference type="ChEBI" id="CHEBI:137731"/>
        <dbReference type="ChEBI" id="CHEBI:137732"/>
        <dbReference type="EC" id="1.14.11.80"/>
    </reaction>
</comment>
<feature type="region of interest" description="Disordered" evidence="19">
    <location>
        <begin position="837"/>
        <end position="875"/>
    </location>
</feature>
<dbReference type="InterPro" id="IPR024779">
    <property type="entry name" value="2OGFeDO_JBP1/TET_oxygenase_dom"/>
</dbReference>
<feature type="region of interest" description="Disordered" evidence="19">
    <location>
        <begin position="699"/>
        <end position="724"/>
    </location>
</feature>
<dbReference type="GO" id="GO:0005634">
    <property type="term" value="C:nucleus"/>
    <property type="evidence" value="ECO:0007669"/>
    <property type="project" value="UniProtKB-UniRule"/>
</dbReference>
<feature type="region of interest" description="Disordered" evidence="19">
    <location>
        <begin position="564"/>
        <end position="583"/>
    </location>
</feature>
<dbReference type="GO" id="GO:0003677">
    <property type="term" value="F:DNA binding"/>
    <property type="evidence" value="ECO:0007669"/>
    <property type="project" value="InterPro"/>
</dbReference>
<dbReference type="GO" id="GO:0098508">
    <property type="term" value="P:endothelial to hematopoietic transition"/>
    <property type="evidence" value="ECO:0007669"/>
    <property type="project" value="Ensembl"/>
</dbReference>
<evidence type="ECO:0000256" key="8">
    <source>
        <dbReference type="ARBA" id="ARBA00022833"/>
    </source>
</evidence>
<dbReference type="OrthoDB" id="8854879at2759"/>
<dbReference type="GO" id="GO:0008270">
    <property type="term" value="F:zinc ion binding"/>
    <property type="evidence" value="ECO:0007669"/>
    <property type="project" value="UniProtKB-UniRule"/>
</dbReference>
<evidence type="ECO:0000256" key="4">
    <source>
        <dbReference type="ARBA" id="ARBA00022454"/>
    </source>
</evidence>
<keyword evidence="9" id="KW-0156">Chromatin regulator</keyword>
<dbReference type="CTD" id="200424"/>
<evidence type="ECO:0000256" key="6">
    <source>
        <dbReference type="ARBA" id="ARBA00022723"/>
    </source>
</evidence>
<dbReference type="GO" id="GO:0016055">
    <property type="term" value="P:Wnt signaling pathway"/>
    <property type="evidence" value="ECO:0007669"/>
    <property type="project" value="Ensembl"/>
</dbReference>
<feature type="region of interest" description="Disordered" evidence="19">
    <location>
        <begin position="518"/>
        <end position="555"/>
    </location>
</feature>
<comment type="function">
    <text evidence="18">Dioxygenase that catalyzes the conversion of the modified genomic base 5-methylcytosine (5mC) into 5-hydroxymethylcytosine (5hmC) and plays a key role in epigenetic chromatin reprogramming during embryonic development.</text>
</comment>
<feature type="region of interest" description="Disordered" evidence="19">
    <location>
        <begin position="446"/>
        <end position="484"/>
    </location>
</feature>
<evidence type="ECO:0000256" key="10">
    <source>
        <dbReference type="ARBA" id="ARBA00022964"/>
    </source>
</evidence>
<feature type="compositionally biased region" description="Polar residues" evidence="19">
    <location>
        <begin position="901"/>
        <end position="920"/>
    </location>
</feature>
<dbReference type="Pfam" id="PF12851">
    <property type="entry name" value="Tet_JBP"/>
    <property type="match status" value="1"/>
</dbReference>
<dbReference type="InterPro" id="IPR040175">
    <property type="entry name" value="TET1/2/3"/>
</dbReference>
<dbReference type="InterPro" id="IPR046942">
    <property type="entry name" value="TET_oxygenase"/>
</dbReference>
<evidence type="ECO:0000256" key="11">
    <source>
        <dbReference type="ARBA" id="ARBA00023002"/>
    </source>
</evidence>
<keyword evidence="13" id="KW-0238">DNA-binding</keyword>
<dbReference type="PROSITE" id="PS51058">
    <property type="entry name" value="ZF_CXXC"/>
    <property type="match status" value="1"/>
</dbReference>
<evidence type="ECO:0000256" key="19">
    <source>
        <dbReference type="SAM" id="MobiDB-lite"/>
    </source>
</evidence>
<feature type="domain" description="CXXC-type" evidence="20">
    <location>
        <begin position="71"/>
        <end position="112"/>
    </location>
</feature>
<comment type="cofactor">
    <cofactor evidence="18">
        <name>Zn(2+)</name>
        <dbReference type="ChEBI" id="CHEBI:29105"/>
    </cofactor>
    <text evidence="18">The zinc ions have a structural role.</text>
</comment>
<feature type="compositionally biased region" description="Polar residues" evidence="19">
    <location>
        <begin position="466"/>
        <end position="481"/>
    </location>
</feature>
<dbReference type="STRING" id="1676925.ENSPKIP00000030547"/>
<feature type="compositionally biased region" description="Basic and acidic residues" evidence="19">
    <location>
        <begin position="1438"/>
        <end position="1450"/>
    </location>
</feature>
<keyword evidence="14" id="KW-0539">Nucleus</keyword>
<feature type="compositionally biased region" description="Pro residues" evidence="19">
    <location>
        <begin position="534"/>
        <end position="547"/>
    </location>
</feature>
<organism evidence="21 22">
    <name type="scientific">Paramormyrops kingsleyae</name>
    <dbReference type="NCBI Taxonomy" id="1676925"/>
    <lineage>
        <taxon>Eukaryota</taxon>
        <taxon>Metazoa</taxon>
        <taxon>Chordata</taxon>
        <taxon>Craniata</taxon>
        <taxon>Vertebrata</taxon>
        <taxon>Euteleostomi</taxon>
        <taxon>Actinopterygii</taxon>
        <taxon>Neopterygii</taxon>
        <taxon>Teleostei</taxon>
        <taxon>Osteoglossocephala</taxon>
        <taxon>Osteoglossomorpha</taxon>
        <taxon>Osteoglossiformes</taxon>
        <taxon>Mormyridae</taxon>
        <taxon>Paramormyrops</taxon>
    </lineage>
</organism>
<feature type="region of interest" description="Disordered" evidence="19">
    <location>
        <begin position="1434"/>
        <end position="1462"/>
    </location>
</feature>
<evidence type="ECO:0000256" key="7">
    <source>
        <dbReference type="ARBA" id="ARBA00022771"/>
    </source>
</evidence>
<dbReference type="GO" id="GO:0071222">
    <property type="term" value="P:cellular response to lipopolysaccharide"/>
    <property type="evidence" value="ECO:0007669"/>
    <property type="project" value="Ensembl"/>
</dbReference>
<evidence type="ECO:0000313" key="21">
    <source>
        <dbReference type="Ensembl" id="ENSPKIP00000030515.1"/>
    </source>
</evidence>
<dbReference type="GO" id="GO:0005694">
    <property type="term" value="C:chromosome"/>
    <property type="evidence" value="ECO:0007669"/>
    <property type="project" value="UniProtKB-SubCell"/>
</dbReference>
<dbReference type="GO" id="GO:0032656">
    <property type="term" value="P:regulation of interleukin-13 production"/>
    <property type="evidence" value="ECO:0007669"/>
    <property type="project" value="Ensembl"/>
</dbReference>
<evidence type="ECO:0000256" key="16">
    <source>
        <dbReference type="ARBA" id="ARBA00049431"/>
    </source>
</evidence>
<comment type="catalytic activity">
    <reaction evidence="16 18">
        <text>a 5-hydroxymethyl-2'-deoxycytidine in DNA + 2-oxoglutarate + O2 = a 5-formyl-2'-deoxycytidine in DNA + succinate + CO2 + H2O</text>
        <dbReference type="Rhea" id="RHEA:53828"/>
        <dbReference type="Rhea" id="RHEA-COMP:13315"/>
        <dbReference type="Rhea" id="RHEA-COMP:13656"/>
        <dbReference type="ChEBI" id="CHEBI:15377"/>
        <dbReference type="ChEBI" id="CHEBI:15379"/>
        <dbReference type="ChEBI" id="CHEBI:16526"/>
        <dbReference type="ChEBI" id="CHEBI:16810"/>
        <dbReference type="ChEBI" id="CHEBI:30031"/>
        <dbReference type="ChEBI" id="CHEBI:136731"/>
        <dbReference type="ChEBI" id="CHEBI:137731"/>
        <dbReference type="EC" id="1.14.11.80"/>
    </reaction>
</comment>
<comment type="catalytic activity">
    <reaction evidence="18">
        <text>a 5-methyl-2'-deoxycytidine in DNA + 2-oxoglutarate + O2 = a 5-hydroxymethyl-2'-deoxycytidine in DNA + succinate + CO2</text>
        <dbReference type="Rhea" id="RHEA:52636"/>
        <dbReference type="Rhea" id="RHEA-COMP:11370"/>
        <dbReference type="Rhea" id="RHEA-COMP:13315"/>
        <dbReference type="ChEBI" id="CHEBI:15379"/>
        <dbReference type="ChEBI" id="CHEBI:16526"/>
        <dbReference type="ChEBI" id="CHEBI:16810"/>
        <dbReference type="ChEBI" id="CHEBI:30031"/>
        <dbReference type="ChEBI" id="CHEBI:85454"/>
        <dbReference type="ChEBI" id="CHEBI:136731"/>
        <dbReference type="EC" id="1.14.11.80"/>
    </reaction>
</comment>
<feature type="compositionally biased region" description="Polar residues" evidence="19">
    <location>
        <begin position="972"/>
        <end position="989"/>
    </location>
</feature>
<evidence type="ECO:0000256" key="9">
    <source>
        <dbReference type="ARBA" id="ARBA00022853"/>
    </source>
</evidence>
<accession>A0A3B3SJL3</accession>
<evidence type="ECO:0000256" key="3">
    <source>
        <dbReference type="ARBA" id="ARBA00007502"/>
    </source>
</evidence>
<evidence type="ECO:0000256" key="12">
    <source>
        <dbReference type="ARBA" id="ARBA00023004"/>
    </source>
</evidence>
<dbReference type="Pfam" id="PF02008">
    <property type="entry name" value="zf-CXXC"/>
    <property type="match status" value="1"/>
</dbReference>
<keyword evidence="22" id="KW-1185">Reference proteome</keyword>
<dbReference type="Ensembl" id="ENSPKIT00000011336.1">
    <property type="protein sequence ID" value="ENSPKIP00000030515.1"/>
    <property type="gene ID" value="ENSPKIG00000011353.1"/>
</dbReference>
<dbReference type="GO" id="GO:0007219">
    <property type="term" value="P:Notch signaling pathway"/>
    <property type="evidence" value="ECO:0007669"/>
    <property type="project" value="Ensembl"/>
</dbReference>
<feature type="region of interest" description="Disordered" evidence="19">
    <location>
        <begin position="1678"/>
        <end position="1771"/>
    </location>
</feature>
<evidence type="ECO:0000256" key="2">
    <source>
        <dbReference type="ARBA" id="ARBA00004286"/>
    </source>
</evidence>
<comment type="cofactor">
    <cofactor evidence="18">
        <name>Fe(2+)</name>
        <dbReference type="ChEBI" id="CHEBI:29033"/>
    </cofactor>
    <text evidence="18">Binds 1 Fe(2+) ion per subunit.</text>
</comment>
<dbReference type="PANTHER" id="PTHR23358:SF4">
    <property type="entry name" value="METHYLCYTOSINE DIOXYGENASE TET3"/>
    <property type="match status" value="1"/>
</dbReference>
<keyword evidence="11 18" id="KW-0560">Oxidoreductase</keyword>
<dbReference type="GO" id="GO:0030097">
    <property type="term" value="P:hemopoiesis"/>
    <property type="evidence" value="ECO:0007669"/>
    <property type="project" value="Ensembl"/>
</dbReference>
<keyword evidence="12 18" id="KW-0408">Iron</keyword>
<name>A0A3B3SJL3_9TELE</name>
<evidence type="ECO:0000256" key="18">
    <source>
        <dbReference type="RuleBase" id="RU367064"/>
    </source>
</evidence>
<dbReference type="GO" id="GO:0141166">
    <property type="term" value="P:chromosomal 5-methylcytosine DNA demethylation pathway"/>
    <property type="evidence" value="ECO:0007669"/>
    <property type="project" value="UniProtKB-UniRule"/>
</dbReference>
<evidence type="ECO:0000256" key="13">
    <source>
        <dbReference type="ARBA" id="ARBA00023125"/>
    </source>
</evidence>
<dbReference type="SMART" id="SM01333">
    <property type="entry name" value="Tet_JBP"/>
    <property type="match status" value="1"/>
</dbReference>
<dbReference type="GO" id="GO:0040029">
    <property type="term" value="P:epigenetic regulation of gene expression"/>
    <property type="evidence" value="ECO:0007669"/>
    <property type="project" value="InterPro"/>
</dbReference>
<evidence type="ECO:0000256" key="15">
    <source>
        <dbReference type="ARBA" id="ARBA00047840"/>
    </source>
</evidence>
<feature type="compositionally biased region" description="Low complexity" evidence="19">
    <location>
        <begin position="1720"/>
        <end position="1757"/>
    </location>
</feature>
<feature type="region of interest" description="Disordered" evidence="19">
    <location>
        <begin position="1986"/>
        <end position="2011"/>
    </location>
</feature>
<comment type="similarity">
    <text evidence="3 18">Belongs to the TET family.</text>
</comment>
<comment type="subcellular location">
    <subcellularLocation>
        <location evidence="2">Chromosome</location>
    </subcellularLocation>
    <subcellularLocation>
        <location evidence="1">Nucleus</location>
    </subcellularLocation>
</comment>
<proteinExistence type="inferred from homology"/>
<protein>
    <recommendedName>
        <fullName evidence="18">Methylcytosine dioxygenase TET</fullName>
        <ecNumber evidence="18">1.14.11.80</ecNumber>
    </recommendedName>
</protein>
<evidence type="ECO:0000256" key="17">
    <source>
        <dbReference type="PROSITE-ProRule" id="PRU00509"/>
    </source>
</evidence>
<dbReference type="GO" id="GO:0070579">
    <property type="term" value="F:DNA 5-methylcytosine dioxygenase activity"/>
    <property type="evidence" value="ECO:0007669"/>
    <property type="project" value="UniProtKB-UniRule"/>
</dbReference>
<evidence type="ECO:0000313" key="22">
    <source>
        <dbReference type="Proteomes" id="UP000261540"/>
    </source>
</evidence>
<dbReference type="EC" id="1.14.11.80" evidence="18"/>
<feature type="compositionally biased region" description="Low complexity" evidence="19">
    <location>
        <begin position="995"/>
        <end position="1004"/>
    </location>
</feature>
<dbReference type="Ensembl" id="ENSPKIT00000011368.1">
    <property type="protein sequence ID" value="ENSPKIP00000030547.1"/>
    <property type="gene ID" value="ENSPKIG00000011353.1"/>
</dbReference>
<dbReference type="KEGG" id="pki:111844155"/>
<keyword evidence="6 18" id="KW-0479">Metal-binding</keyword>
<keyword evidence="5" id="KW-0217">Developmental protein</keyword>
<dbReference type="GeneID" id="111844155"/>
<feature type="region of interest" description="Disordered" evidence="19">
    <location>
        <begin position="898"/>
        <end position="1004"/>
    </location>
</feature>
<feature type="compositionally biased region" description="Polar residues" evidence="19">
    <location>
        <begin position="852"/>
        <end position="875"/>
    </location>
</feature>